<dbReference type="GO" id="GO:0030170">
    <property type="term" value="F:pyridoxal phosphate binding"/>
    <property type="evidence" value="ECO:0007669"/>
    <property type="project" value="InterPro"/>
</dbReference>
<keyword evidence="3" id="KW-0663">Pyridoxal phosphate</keyword>
<dbReference type="InterPro" id="IPR050087">
    <property type="entry name" value="AON_synthase_class-II"/>
</dbReference>
<dbReference type="InterPro" id="IPR004839">
    <property type="entry name" value="Aminotransferase_I/II_large"/>
</dbReference>
<evidence type="ECO:0000256" key="1">
    <source>
        <dbReference type="ARBA" id="ARBA00001933"/>
    </source>
</evidence>
<dbReference type="EMBL" id="FTNE01000011">
    <property type="protein sequence ID" value="SIQ88355.1"/>
    <property type="molecule type" value="Genomic_DNA"/>
</dbReference>
<dbReference type="AlphaFoldDB" id="A0A8G2FGE5"/>
<gene>
    <name evidence="5" type="ORF">SAMN05421828_11117</name>
</gene>
<organism evidence="5 6">
    <name type="scientific">Acidiphilium rubrum</name>
    <dbReference type="NCBI Taxonomy" id="526"/>
    <lineage>
        <taxon>Bacteria</taxon>
        <taxon>Pseudomonadati</taxon>
        <taxon>Pseudomonadota</taxon>
        <taxon>Alphaproteobacteria</taxon>
        <taxon>Acetobacterales</taxon>
        <taxon>Acidocellaceae</taxon>
        <taxon>Acidiphilium</taxon>
    </lineage>
</organism>
<keyword evidence="6" id="KW-1185">Reference proteome</keyword>
<dbReference type="GO" id="GO:0008710">
    <property type="term" value="F:8-amino-7-oxononanoate synthase activity"/>
    <property type="evidence" value="ECO:0007669"/>
    <property type="project" value="TreeGrafter"/>
</dbReference>
<dbReference type="SUPFAM" id="SSF53383">
    <property type="entry name" value="PLP-dependent transferases"/>
    <property type="match status" value="1"/>
</dbReference>
<dbReference type="InterPro" id="IPR015422">
    <property type="entry name" value="PyrdxlP-dep_Trfase_small"/>
</dbReference>
<dbReference type="Gene3D" id="3.40.640.10">
    <property type="entry name" value="Type I PLP-dependent aspartate aminotransferase-like (Major domain)"/>
    <property type="match status" value="1"/>
</dbReference>
<comment type="cofactor">
    <cofactor evidence="1">
        <name>pyridoxal 5'-phosphate</name>
        <dbReference type="ChEBI" id="CHEBI:597326"/>
    </cofactor>
</comment>
<sequence length="463" mass="49201">MKTEGGRFSRGFKAALLETMVKTPAVEPAPRAGSTSAGSAASAGKFDTSFETLPAYQAFRTQRAVADALHLNFPFYRVHDAMAGARSVIAGQPVVNFASYDYLGLNGHPDITAAVIEATKTWGTSVSASRITAGERDFHRQLERALADIYEADDALVFVSGHATAISTVAALLGPKDLILHDSLIHNCVVVGAQLSGATRRPFPHNDLAGLEAMLAATRDKFERVMIITEGLFSMDGDGPDLARLVDIKDRFDCWLMVDEAHSVGVLGATGRGIAEQAGIDPRRVDIWLGTLSKTLVSCGGYVAGSRPLIDFLKLAAPGMVYSVGMPAPAALAALTAIEIMRREPARVARLQANGQLFLRLAREAGLDVGTSAGYAVTPVIIGDSLRTVLLAERLLKRGINAFPIVPPGVPEKSARLRFFISSEHTEAEIRAAVAATAEEVAGVEREGISLGTIAKLMIKRAT</sequence>
<dbReference type="OrthoDB" id="9807157at2"/>
<dbReference type="RefSeq" id="WP_051657524.1">
    <property type="nucleotide sequence ID" value="NZ_FTNE01000011.1"/>
</dbReference>
<name>A0A8G2FGE5_ACIRU</name>
<dbReference type="PANTHER" id="PTHR13693">
    <property type="entry name" value="CLASS II AMINOTRANSFERASE/8-AMINO-7-OXONONANOATE SYNTHASE"/>
    <property type="match status" value="1"/>
</dbReference>
<dbReference type="PANTHER" id="PTHR13693:SF100">
    <property type="entry name" value="8-AMINO-7-OXONONANOATE SYNTHASE"/>
    <property type="match status" value="1"/>
</dbReference>
<evidence type="ECO:0000256" key="3">
    <source>
        <dbReference type="ARBA" id="ARBA00022898"/>
    </source>
</evidence>
<keyword evidence="2" id="KW-0808">Transferase</keyword>
<dbReference type="InterPro" id="IPR015424">
    <property type="entry name" value="PyrdxlP-dep_Trfase"/>
</dbReference>
<feature type="domain" description="Aminotransferase class I/classII large" evidence="4">
    <location>
        <begin position="93"/>
        <end position="435"/>
    </location>
</feature>
<dbReference type="CDD" id="cd06454">
    <property type="entry name" value="KBL_like"/>
    <property type="match status" value="1"/>
</dbReference>
<evidence type="ECO:0000259" key="4">
    <source>
        <dbReference type="Pfam" id="PF00155"/>
    </source>
</evidence>
<dbReference type="Proteomes" id="UP000186308">
    <property type="component" value="Unassembled WGS sequence"/>
</dbReference>
<evidence type="ECO:0000256" key="2">
    <source>
        <dbReference type="ARBA" id="ARBA00022679"/>
    </source>
</evidence>
<dbReference type="InterPro" id="IPR015421">
    <property type="entry name" value="PyrdxlP-dep_Trfase_major"/>
</dbReference>
<protein>
    <submittedName>
        <fullName evidence="5">8-amino-7-oxononanoate synthase</fullName>
    </submittedName>
</protein>
<accession>A0A8G2FGE5</accession>
<dbReference type="GO" id="GO:0009102">
    <property type="term" value="P:biotin biosynthetic process"/>
    <property type="evidence" value="ECO:0007669"/>
    <property type="project" value="TreeGrafter"/>
</dbReference>
<dbReference type="Pfam" id="PF00155">
    <property type="entry name" value="Aminotran_1_2"/>
    <property type="match status" value="1"/>
</dbReference>
<comment type="caution">
    <text evidence="5">The sequence shown here is derived from an EMBL/GenBank/DDBJ whole genome shotgun (WGS) entry which is preliminary data.</text>
</comment>
<evidence type="ECO:0000313" key="5">
    <source>
        <dbReference type="EMBL" id="SIQ88355.1"/>
    </source>
</evidence>
<dbReference type="Gene3D" id="3.90.1150.10">
    <property type="entry name" value="Aspartate Aminotransferase, domain 1"/>
    <property type="match status" value="1"/>
</dbReference>
<evidence type="ECO:0000313" key="6">
    <source>
        <dbReference type="Proteomes" id="UP000186308"/>
    </source>
</evidence>
<proteinExistence type="predicted"/>
<reference evidence="5 6" key="1">
    <citation type="submission" date="2017-01" db="EMBL/GenBank/DDBJ databases">
        <authorList>
            <person name="Varghese N."/>
            <person name="Submissions S."/>
        </authorList>
    </citation>
    <scope>NUCLEOTIDE SEQUENCE [LARGE SCALE GENOMIC DNA]</scope>
    <source>
        <strain evidence="5 6">ATCC 35905</strain>
    </source>
</reference>